<comment type="caution">
    <text evidence="1">The sequence shown here is derived from an EMBL/GenBank/DDBJ whole genome shotgun (WGS) entry which is preliminary data.</text>
</comment>
<sequence>MNETPYLNLSFKILWRDTTIATKNPTDPPRSDKTHKAFSGIRHIFCSIFIHQHEDKDQNIDYEQPNDRNKFHAFQERFNSPTTWLFREREREKAKF</sequence>
<accession>A0AAV3JPJ9</accession>
<protein>
    <submittedName>
        <fullName evidence="1">Uncharacterized protein</fullName>
    </submittedName>
</protein>
<evidence type="ECO:0000313" key="2">
    <source>
        <dbReference type="Proteomes" id="UP000015451"/>
    </source>
</evidence>
<dbReference type="AlphaFoldDB" id="A0AAV3JPJ9"/>
<dbReference type="EMBL" id="AUSL01000040">
    <property type="protein sequence ID" value="EPZ67581.1"/>
    <property type="molecule type" value="Genomic_DNA"/>
</dbReference>
<reference evidence="1 2" key="1">
    <citation type="journal article" date="2013" name="Genome Announc.">
        <title>Multiple genome sequences of Helicobacter pylori strains of diverse disease and antibiotic resistance backgrounds from Malaysia.</title>
        <authorList>
            <person name="Rehvathy V."/>
            <person name="Tan M.H."/>
            <person name="Gunaletchumy S.P."/>
            <person name="Teh X."/>
            <person name="Wang S."/>
            <person name="Baybayan P."/>
            <person name="Singh S."/>
            <person name="Ashby M."/>
            <person name="Kaakoush N.O."/>
            <person name="Mitchell H.M."/>
            <person name="Croft L.J."/>
            <person name="Goh K.L."/>
            <person name="Loke M.F."/>
            <person name="Vadivelu J."/>
        </authorList>
    </citation>
    <scope>NUCLEOTIDE SEQUENCE [LARGE SCALE GENOMIC DNA]</scope>
    <source>
        <strain evidence="1 2">UM038</strain>
    </source>
</reference>
<dbReference type="Proteomes" id="UP000015451">
    <property type="component" value="Unassembled WGS sequence"/>
</dbReference>
<name>A0AAV3JPJ9_HELPX</name>
<gene>
    <name evidence="1" type="ORF">N199_02625</name>
</gene>
<organism evidence="1 2">
    <name type="scientific">Helicobacter pylori UM038</name>
    <dbReference type="NCBI Taxonomy" id="1352343"/>
    <lineage>
        <taxon>Bacteria</taxon>
        <taxon>Pseudomonadati</taxon>
        <taxon>Campylobacterota</taxon>
        <taxon>Epsilonproteobacteria</taxon>
        <taxon>Campylobacterales</taxon>
        <taxon>Helicobacteraceae</taxon>
        <taxon>Helicobacter</taxon>
    </lineage>
</organism>
<evidence type="ECO:0000313" key="1">
    <source>
        <dbReference type="EMBL" id="EPZ67581.1"/>
    </source>
</evidence>
<proteinExistence type="predicted"/>